<dbReference type="PANTHER" id="PTHR33202:SF2">
    <property type="entry name" value="FERRIC UPTAKE REGULATION PROTEIN"/>
    <property type="match status" value="1"/>
</dbReference>
<evidence type="ECO:0000256" key="2">
    <source>
        <dbReference type="ARBA" id="ARBA00007957"/>
    </source>
</evidence>
<keyword evidence="4" id="KW-0963">Cytoplasm</keyword>
<name>A0A1Q5PWQ5_9ACTO</name>
<dbReference type="PANTHER" id="PTHR33202">
    <property type="entry name" value="ZINC UPTAKE REGULATION PROTEIN"/>
    <property type="match status" value="1"/>
</dbReference>
<dbReference type="Gene3D" id="1.10.10.10">
    <property type="entry name" value="Winged helix-like DNA-binding domain superfamily/Winged helix DNA-binding domain"/>
    <property type="match status" value="1"/>
</dbReference>
<dbReference type="GO" id="GO:0005829">
    <property type="term" value="C:cytosol"/>
    <property type="evidence" value="ECO:0007669"/>
    <property type="project" value="TreeGrafter"/>
</dbReference>
<keyword evidence="6 11" id="KW-0479">Metal-binding</keyword>
<dbReference type="Pfam" id="PF01475">
    <property type="entry name" value="FUR"/>
    <property type="match status" value="1"/>
</dbReference>
<dbReference type="GO" id="GO:0003700">
    <property type="term" value="F:DNA-binding transcription factor activity"/>
    <property type="evidence" value="ECO:0007669"/>
    <property type="project" value="InterPro"/>
</dbReference>
<comment type="caution">
    <text evidence="13">The sequence shown here is derived from an EMBL/GenBank/DDBJ whole genome shotgun (WGS) entry which is preliminary data.</text>
</comment>
<proteinExistence type="inferred from homology"/>
<dbReference type="GO" id="GO:1900376">
    <property type="term" value="P:regulation of secondary metabolite biosynthetic process"/>
    <property type="evidence" value="ECO:0007669"/>
    <property type="project" value="TreeGrafter"/>
</dbReference>
<comment type="subcellular location">
    <subcellularLocation>
        <location evidence="1">Cytoplasm</location>
    </subcellularLocation>
</comment>
<evidence type="ECO:0000256" key="4">
    <source>
        <dbReference type="ARBA" id="ARBA00022490"/>
    </source>
</evidence>
<organism evidence="13 14">
    <name type="scientific">Buchananella hordeovulneris</name>
    <dbReference type="NCBI Taxonomy" id="52770"/>
    <lineage>
        <taxon>Bacteria</taxon>
        <taxon>Bacillati</taxon>
        <taxon>Actinomycetota</taxon>
        <taxon>Actinomycetes</taxon>
        <taxon>Actinomycetales</taxon>
        <taxon>Actinomycetaceae</taxon>
        <taxon>Buchananella</taxon>
    </lineage>
</organism>
<dbReference type="InterPro" id="IPR002481">
    <property type="entry name" value="FUR"/>
</dbReference>
<dbReference type="SUPFAM" id="SSF46785">
    <property type="entry name" value="Winged helix' DNA-binding domain"/>
    <property type="match status" value="1"/>
</dbReference>
<reference evidence="14" key="1">
    <citation type="submission" date="2016-12" db="EMBL/GenBank/DDBJ databases">
        <authorList>
            <person name="Meng X."/>
        </authorList>
    </citation>
    <scope>NUCLEOTIDE SEQUENCE [LARGE SCALE GENOMIC DNA]</scope>
    <source>
        <strain evidence="14">DSM 20732</strain>
    </source>
</reference>
<keyword evidence="7 11" id="KW-0862">Zinc</keyword>
<keyword evidence="8" id="KW-0805">Transcription regulation</keyword>
<comment type="similarity">
    <text evidence="2">Belongs to the Fur family.</text>
</comment>
<dbReference type="FunCoup" id="A0A1Q5PWQ5">
    <property type="interactions" value="34"/>
</dbReference>
<evidence type="ECO:0000256" key="1">
    <source>
        <dbReference type="ARBA" id="ARBA00004496"/>
    </source>
</evidence>
<dbReference type="CDD" id="cd07153">
    <property type="entry name" value="Fur_like"/>
    <property type="match status" value="1"/>
</dbReference>
<evidence type="ECO:0000313" key="14">
    <source>
        <dbReference type="Proteomes" id="UP000185612"/>
    </source>
</evidence>
<feature type="binding site" evidence="11">
    <location>
        <position position="122"/>
    </location>
    <ligand>
        <name>Zn(2+)</name>
        <dbReference type="ChEBI" id="CHEBI:29105"/>
    </ligand>
</feature>
<evidence type="ECO:0000313" key="13">
    <source>
        <dbReference type="EMBL" id="OKL52031.1"/>
    </source>
</evidence>
<dbReference type="Proteomes" id="UP000185612">
    <property type="component" value="Unassembled WGS sequence"/>
</dbReference>
<keyword evidence="12" id="KW-0408">Iron</keyword>
<evidence type="ECO:0000256" key="11">
    <source>
        <dbReference type="PIRSR" id="PIRSR602481-1"/>
    </source>
</evidence>
<feature type="binding site" evidence="12">
    <location>
        <position position="73"/>
    </location>
    <ligand>
        <name>Fe cation</name>
        <dbReference type="ChEBI" id="CHEBI:24875"/>
    </ligand>
</feature>
<feature type="binding site" evidence="11">
    <location>
        <position position="119"/>
    </location>
    <ligand>
        <name>Zn(2+)</name>
        <dbReference type="ChEBI" id="CHEBI:29105"/>
    </ligand>
</feature>
<accession>A0A1Q5PWQ5</accession>
<dbReference type="EMBL" id="MQVS01000003">
    <property type="protein sequence ID" value="OKL52031.1"/>
    <property type="molecule type" value="Genomic_DNA"/>
</dbReference>
<gene>
    <name evidence="13" type="ORF">BSZ40_03630</name>
</gene>
<comment type="cofactor">
    <cofactor evidence="12">
        <name>Mn(2+)</name>
        <dbReference type="ChEBI" id="CHEBI:29035"/>
    </cofactor>
    <cofactor evidence="12">
        <name>Fe(2+)</name>
        <dbReference type="ChEBI" id="CHEBI:29033"/>
    </cofactor>
    <text evidence="12">Binds 1 Mn(2+) or Fe(2+) ion per subunit.</text>
</comment>
<keyword evidence="9" id="KW-0238">DNA-binding</keyword>
<protein>
    <submittedName>
        <fullName evidence="13">Transcriptional repressor</fullName>
    </submittedName>
</protein>
<feature type="binding site" evidence="11">
    <location>
        <position position="82"/>
    </location>
    <ligand>
        <name>Zn(2+)</name>
        <dbReference type="ChEBI" id="CHEBI:29105"/>
    </ligand>
</feature>
<evidence type="ECO:0000256" key="6">
    <source>
        <dbReference type="ARBA" id="ARBA00022723"/>
    </source>
</evidence>
<comment type="subunit">
    <text evidence="3">Homodimer.</text>
</comment>
<dbReference type="InterPro" id="IPR036388">
    <property type="entry name" value="WH-like_DNA-bd_sf"/>
</dbReference>
<evidence type="ECO:0000256" key="3">
    <source>
        <dbReference type="ARBA" id="ARBA00011738"/>
    </source>
</evidence>
<comment type="cofactor">
    <cofactor evidence="11">
        <name>Zn(2+)</name>
        <dbReference type="ChEBI" id="CHEBI:29105"/>
    </cofactor>
    <text evidence="11">Binds 1 zinc ion per subunit.</text>
</comment>
<dbReference type="InterPro" id="IPR043135">
    <property type="entry name" value="Fur_C"/>
</dbReference>
<evidence type="ECO:0000256" key="8">
    <source>
        <dbReference type="ARBA" id="ARBA00023015"/>
    </source>
</evidence>
<dbReference type="GO" id="GO:0008270">
    <property type="term" value="F:zinc ion binding"/>
    <property type="evidence" value="ECO:0007669"/>
    <property type="project" value="TreeGrafter"/>
</dbReference>
<evidence type="ECO:0000256" key="9">
    <source>
        <dbReference type="ARBA" id="ARBA00023125"/>
    </source>
</evidence>
<feature type="binding site" evidence="11">
    <location>
        <position position="79"/>
    </location>
    <ligand>
        <name>Zn(2+)</name>
        <dbReference type="ChEBI" id="CHEBI:29105"/>
    </ligand>
</feature>
<dbReference type="STRING" id="52770.BSZ40_03630"/>
<feature type="binding site" evidence="12">
    <location>
        <position position="94"/>
    </location>
    <ligand>
        <name>Fe cation</name>
        <dbReference type="ChEBI" id="CHEBI:24875"/>
    </ligand>
</feature>
<dbReference type="RefSeq" id="WP_073823443.1">
    <property type="nucleotide sequence ID" value="NZ_MQVS01000003.1"/>
</dbReference>
<dbReference type="OrthoDB" id="8659436at2"/>
<evidence type="ECO:0000256" key="12">
    <source>
        <dbReference type="PIRSR" id="PIRSR602481-2"/>
    </source>
</evidence>
<keyword evidence="10" id="KW-0804">Transcription</keyword>
<dbReference type="InterPro" id="IPR036390">
    <property type="entry name" value="WH_DNA-bd_sf"/>
</dbReference>
<dbReference type="GO" id="GO:0000976">
    <property type="term" value="F:transcription cis-regulatory region binding"/>
    <property type="evidence" value="ECO:0007669"/>
    <property type="project" value="TreeGrafter"/>
</dbReference>
<evidence type="ECO:0000256" key="7">
    <source>
        <dbReference type="ARBA" id="ARBA00022833"/>
    </source>
</evidence>
<dbReference type="Gene3D" id="3.30.1490.190">
    <property type="match status" value="1"/>
</dbReference>
<dbReference type="GO" id="GO:0045892">
    <property type="term" value="P:negative regulation of DNA-templated transcription"/>
    <property type="evidence" value="ECO:0007669"/>
    <property type="project" value="TreeGrafter"/>
</dbReference>
<sequence length="136" mass="14738">MTRQRTEIVELLEASADFRSAQQLHEALRAAGSSTGLATVYRTINKLAAEGAVDVLRAEDGEALYRLCTLESHHHHLVCRLCGHTVELAGNPIEQWLDAVGREHGFVNVSHTLELLGTCNACYARAAADAEEAADS</sequence>
<dbReference type="InParanoid" id="A0A1Q5PWQ5"/>
<feature type="binding site" evidence="12">
    <location>
        <position position="111"/>
    </location>
    <ligand>
        <name>Fe cation</name>
        <dbReference type="ChEBI" id="CHEBI:24875"/>
    </ligand>
</feature>
<evidence type="ECO:0000256" key="10">
    <source>
        <dbReference type="ARBA" id="ARBA00023163"/>
    </source>
</evidence>
<dbReference type="AlphaFoldDB" id="A0A1Q5PWQ5"/>
<keyword evidence="5" id="KW-0678">Repressor</keyword>
<evidence type="ECO:0000256" key="5">
    <source>
        <dbReference type="ARBA" id="ARBA00022491"/>
    </source>
</evidence>
<keyword evidence="14" id="KW-1185">Reference proteome</keyword>